<dbReference type="Proteomes" id="UP000010467">
    <property type="component" value="Chromosome"/>
</dbReference>
<proteinExistence type="predicted"/>
<evidence type="ECO:0000313" key="2">
    <source>
        <dbReference type="Proteomes" id="UP000010467"/>
    </source>
</evidence>
<reference evidence="2" key="1">
    <citation type="submission" date="2012-03" db="EMBL/GenBank/DDBJ databases">
        <title>Complete sequence of chromosome of Deinococcus peraridilitoris DSM 19664.</title>
        <authorList>
            <person name="Lucas S."/>
            <person name="Copeland A."/>
            <person name="Lapidus A."/>
            <person name="Glavina del Rio T."/>
            <person name="Dalin E."/>
            <person name="Tice H."/>
            <person name="Bruce D."/>
            <person name="Goodwin L."/>
            <person name="Pitluck S."/>
            <person name="Peters L."/>
            <person name="Mikhailova N."/>
            <person name="Lu M."/>
            <person name="Kyrpides N."/>
            <person name="Mavromatis K."/>
            <person name="Ivanova N."/>
            <person name="Brettin T."/>
            <person name="Detter J.C."/>
            <person name="Han C."/>
            <person name="Larimer F."/>
            <person name="Land M."/>
            <person name="Hauser L."/>
            <person name="Markowitz V."/>
            <person name="Cheng J.-F."/>
            <person name="Hugenholtz P."/>
            <person name="Woyke T."/>
            <person name="Wu D."/>
            <person name="Pukall R."/>
            <person name="Steenblock K."/>
            <person name="Brambilla E."/>
            <person name="Klenk H.-P."/>
            <person name="Eisen J.A."/>
        </authorList>
    </citation>
    <scope>NUCLEOTIDE SEQUENCE [LARGE SCALE GENOMIC DNA]</scope>
    <source>
        <strain evidence="2">DSM 19664 / LMG 22246 / CIP 109416 / KR-200</strain>
    </source>
</reference>
<evidence type="ECO:0000313" key="1">
    <source>
        <dbReference type="EMBL" id="AFZ66935.1"/>
    </source>
</evidence>
<keyword evidence="2" id="KW-1185">Reference proteome</keyword>
<dbReference type="OrthoDB" id="73591at2"/>
<accession>L0A1P4</accession>
<dbReference type="EMBL" id="CP003382">
    <property type="protein sequence ID" value="AFZ66935.1"/>
    <property type="molecule type" value="Genomic_DNA"/>
</dbReference>
<dbReference type="PATRIC" id="fig|937777.3.peg.1395"/>
<protein>
    <submittedName>
        <fullName evidence="1">Uncharacterized protein</fullName>
    </submittedName>
</protein>
<dbReference type="HOGENOM" id="CLU_2301204_0_0_0"/>
<name>L0A1P4_DEIPD</name>
<dbReference type="AlphaFoldDB" id="L0A1P4"/>
<dbReference type="KEGG" id="dpd:Deipe_1392"/>
<gene>
    <name evidence="1" type="ordered locus">Deipe_1392</name>
</gene>
<sequence length="100" mass="11174">MSSTSLRSGWEKRSDADILCAVALHDEQALRELHRRHAGCLLALARHQRLARPLQAVEDVFVLIQECASCHKKSSLDAHSWLIGLAARYFCTCLKEGECA</sequence>
<organism evidence="1 2">
    <name type="scientific">Deinococcus peraridilitoris (strain DSM 19664 / LMG 22246 / CIP 109416 / KR-200)</name>
    <dbReference type="NCBI Taxonomy" id="937777"/>
    <lineage>
        <taxon>Bacteria</taxon>
        <taxon>Thermotogati</taxon>
        <taxon>Deinococcota</taxon>
        <taxon>Deinococci</taxon>
        <taxon>Deinococcales</taxon>
        <taxon>Deinococcaceae</taxon>
        <taxon>Deinococcus</taxon>
    </lineage>
</organism>
<dbReference type="RefSeq" id="WP_015235243.1">
    <property type="nucleotide sequence ID" value="NC_019793.1"/>
</dbReference>